<accession>A0ABW1DIH2</accession>
<dbReference type="RefSeq" id="WP_380048655.1">
    <property type="nucleotide sequence ID" value="NZ_JBHSOH010000007.1"/>
</dbReference>
<keyword evidence="3" id="KW-1185">Reference proteome</keyword>
<comment type="caution">
    <text evidence="2">The sequence shown here is derived from an EMBL/GenBank/DDBJ whole genome shotgun (WGS) entry which is preliminary data.</text>
</comment>
<dbReference type="CDD" id="cd10035">
    <property type="entry name" value="UDG_like"/>
    <property type="match status" value="1"/>
</dbReference>
<evidence type="ECO:0000313" key="3">
    <source>
        <dbReference type="Proteomes" id="UP001595979"/>
    </source>
</evidence>
<dbReference type="InterPro" id="IPR036895">
    <property type="entry name" value="Uracil-DNA_glycosylase-like_sf"/>
</dbReference>
<sequence>MQTRLLGHPEERERRRLQLTAPHAAPLADWVSGLRTPERWVPDLDPADGGQAARALLLLESPGPAASVSGFVSVDNPGGTSENLLCLLHLAGLRRRDLAVWNAVPWQMSAGGVVAPRPAQYAEAAPLTRELLALLPGLRVVVLVGQHAAAAWPQVGSALPTLACPHPSPQNFRARPETALRALEVLGEVRRRLRGAPGTEG</sequence>
<protein>
    <submittedName>
        <fullName evidence="2">Uracil-DNA glycosylase</fullName>
    </submittedName>
</protein>
<evidence type="ECO:0000259" key="1">
    <source>
        <dbReference type="Pfam" id="PF03167"/>
    </source>
</evidence>
<feature type="domain" description="Uracil-DNA glycosylase-like" evidence="1">
    <location>
        <begin position="52"/>
        <end position="179"/>
    </location>
</feature>
<gene>
    <name evidence="2" type="ORF">ACFPQ6_09410</name>
</gene>
<organism evidence="2 3">
    <name type="scientific">Deinococcus petrolearius</name>
    <dbReference type="NCBI Taxonomy" id="1751295"/>
    <lineage>
        <taxon>Bacteria</taxon>
        <taxon>Thermotogati</taxon>
        <taxon>Deinococcota</taxon>
        <taxon>Deinococci</taxon>
        <taxon>Deinococcales</taxon>
        <taxon>Deinococcaceae</taxon>
        <taxon>Deinococcus</taxon>
    </lineage>
</organism>
<dbReference type="SUPFAM" id="SSF52141">
    <property type="entry name" value="Uracil-DNA glycosylase-like"/>
    <property type="match status" value="1"/>
</dbReference>
<dbReference type="InterPro" id="IPR005122">
    <property type="entry name" value="Uracil-DNA_glycosylase-like"/>
</dbReference>
<evidence type="ECO:0000313" key="2">
    <source>
        <dbReference type="EMBL" id="MFC5848527.1"/>
    </source>
</evidence>
<dbReference type="Pfam" id="PF03167">
    <property type="entry name" value="UDG"/>
    <property type="match status" value="1"/>
</dbReference>
<dbReference type="Proteomes" id="UP001595979">
    <property type="component" value="Unassembled WGS sequence"/>
</dbReference>
<proteinExistence type="predicted"/>
<dbReference type="Gene3D" id="3.40.470.10">
    <property type="entry name" value="Uracil-DNA glycosylase-like domain"/>
    <property type="match status" value="1"/>
</dbReference>
<dbReference type="EMBL" id="JBHSOH010000007">
    <property type="protein sequence ID" value="MFC5848527.1"/>
    <property type="molecule type" value="Genomic_DNA"/>
</dbReference>
<reference evidence="3" key="1">
    <citation type="journal article" date="2019" name="Int. J. Syst. Evol. Microbiol.">
        <title>The Global Catalogue of Microorganisms (GCM) 10K type strain sequencing project: providing services to taxonomists for standard genome sequencing and annotation.</title>
        <authorList>
            <consortium name="The Broad Institute Genomics Platform"/>
            <consortium name="The Broad Institute Genome Sequencing Center for Infectious Disease"/>
            <person name="Wu L."/>
            <person name="Ma J."/>
        </authorList>
    </citation>
    <scope>NUCLEOTIDE SEQUENCE [LARGE SCALE GENOMIC DNA]</scope>
    <source>
        <strain evidence="3">CGMCC 1.15053</strain>
    </source>
</reference>
<name>A0ABW1DIH2_9DEIO</name>